<gene>
    <name evidence="4" type="ORF">OL599_11400</name>
</gene>
<proteinExistence type="inferred from homology"/>
<comment type="caution">
    <text evidence="4">The sequence shown here is derived from an EMBL/GenBank/DDBJ whole genome shotgun (WGS) entry which is preliminary data.</text>
</comment>
<dbReference type="PANTHER" id="PTHR48081:SF8">
    <property type="entry name" value="ALPHA_BETA HYDROLASE FOLD-3 DOMAIN-CONTAINING PROTEIN-RELATED"/>
    <property type="match status" value="1"/>
</dbReference>
<dbReference type="InterPro" id="IPR029058">
    <property type="entry name" value="AB_hydrolase_fold"/>
</dbReference>
<dbReference type="Proteomes" id="UP001165679">
    <property type="component" value="Unassembled WGS sequence"/>
</dbReference>
<evidence type="ECO:0000313" key="5">
    <source>
        <dbReference type="Proteomes" id="UP001165679"/>
    </source>
</evidence>
<dbReference type="SUPFAM" id="SSF53474">
    <property type="entry name" value="alpha/beta-Hydrolases"/>
    <property type="match status" value="1"/>
</dbReference>
<evidence type="ECO:0000313" key="4">
    <source>
        <dbReference type="EMBL" id="MCW3475178.1"/>
    </source>
</evidence>
<keyword evidence="5" id="KW-1185">Reference proteome</keyword>
<protein>
    <submittedName>
        <fullName evidence="4">Alpha/beta hydrolase</fullName>
    </submittedName>
</protein>
<name>A0AA41YRB1_9PROT</name>
<reference evidence="4" key="2">
    <citation type="submission" date="2022-10" db="EMBL/GenBank/DDBJ databases">
        <authorList>
            <person name="Trinh H.N."/>
        </authorList>
    </citation>
    <scope>NUCLEOTIDE SEQUENCE</scope>
    <source>
        <strain evidence="4">RN2-1</strain>
    </source>
</reference>
<accession>A0AA41YRB1</accession>
<comment type="similarity">
    <text evidence="1">Belongs to the 'GDXG' lipolytic enzyme family.</text>
</comment>
<feature type="domain" description="Alpha/beta hydrolase fold-3" evidence="3">
    <location>
        <begin position="85"/>
        <end position="288"/>
    </location>
</feature>
<dbReference type="EMBL" id="JAPDNT010000007">
    <property type="protein sequence ID" value="MCW3475178.1"/>
    <property type="molecule type" value="Genomic_DNA"/>
</dbReference>
<organism evidence="4 5">
    <name type="scientific">Limobrevibacterium gyesilva</name>
    <dbReference type="NCBI Taxonomy" id="2991712"/>
    <lineage>
        <taxon>Bacteria</taxon>
        <taxon>Pseudomonadati</taxon>
        <taxon>Pseudomonadota</taxon>
        <taxon>Alphaproteobacteria</taxon>
        <taxon>Acetobacterales</taxon>
        <taxon>Acetobacteraceae</taxon>
        <taxon>Limobrevibacterium</taxon>
    </lineage>
</organism>
<evidence type="ECO:0000256" key="1">
    <source>
        <dbReference type="ARBA" id="ARBA00010515"/>
    </source>
</evidence>
<reference evidence="4" key="1">
    <citation type="submission" date="2022-09" db="EMBL/GenBank/DDBJ databases">
        <title>Rhodovastum sp. nov. RN2-1 isolated from soil in Seongnam, South Korea.</title>
        <authorList>
            <person name="Le N.T."/>
        </authorList>
    </citation>
    <scope>NUCLEOTIDE SEQUENCE</scope>
    <source>
        <strain evidence="4">RN2-1</strain>
    </source>
</reference>
<dbReference type="InterPro" id="IPR002168">
    <property type="entry name" value="Lipase_GDXG_HIS_AS"/>
</dbReference>
<dbReference type="GO" id="GO:0016787">
    <property type="term" value="F:hydrolase activity"/>
    <property type="evidence" value="ECO:0007669"/>
    <property type="project" value="UniProtKB-KW"/>
</dbReference>
<dbReference type="InterPro" id="IPR013094">
    <property type="entry name" value="AB_hydrolase_3"/>
</dbReference>
<evidence type="ECO:0000256" key="2">
    <source>
        <dbReference type="ARBA" id="ARBA00022801"/>
    </source>
</evidence>
<dbReference type="PANTHER" id="PTHR48081">
    <property type="entry name" value="AB HYDROLASE SUPERFAMILY PROTEIN C4A8.06C"/>
    <property type="match status" value="1"/>
</dbReference>
<dbReference type="PROSITE" id="PS01173">
    <property type="entry name" value="LIPASE_GDXG_HIS"/>
    <property type="match status" value="1"/>
</dbReference>
<dbReference type="Gene3D" id="3.40.50.1820">
    <property type="entry name" value="alpha/beta hydrolase"/>
    <property type="match status" value="1"/>
</dbReference>
<keyword evidence="2 4" id="KW-0378">Hydrolase</keyword>
<evidence type="ECO:0000259" key="3">
    <source>
        <dbReference type="Pfam" id="PF07859"/>
    </source>
</evidence>
<dbReference type="AlphaFoldDB" id="A0AA41YRB1"/>
<dbReference type="InterPro" id="IPR050300">
    <property type="entry name" value="GDXG_lipolytic_enzyme"/>
</dbReference>
<dbReference type="Pfam" id="PF07859">
    <property type="entry name" value="Abhydrolase_3"/>
    <property type="match status" value="1"/>
</dbReference>
<dbReference type="RefSeq" id="WP_264713873.1">
    <property type="nucleotide sequence ID" value="NZ_JAPDNT010000007.1"/>
</dbReference>
<sequence>MRHDRWDPEMRAARQAMDDAAARLPPVLMTEPFGPSRAINERLAMMWGQGGPAMAETTEHWVLARGRRVQCRVHRPRTDARLPVLVWFHGGGWVFQSIDTHDRLVREYAAAADVASVSVDYALAPEARFPQAVLECAEVVSALAGMEWGLDASRIVLGGDSAGGNLALTTALRLRDTGGPALRGILTPYPVTDADFESPSYVEFAEGHGLTTASMQAYWDLYVRDPVDRMNPLAAPLRADPTGLPPTLIQLAELDVLRSDGERMAEKMRAAGVDVTLQTYPGVLHGFVRLTQAVAKARDAVADASAWLRGVMR</sequence>